<dbReference type="Proteomes" id="UP000828390">
    <property type="component" value="Unassembled WGS sequence"/>
</dbReference>
<dbReference type="EMBL" id="JAIWYP010000009">
    <property type="protein sequence ID" value="KAH3774361.1"/>
    <property type="molecule type" value="Genomic_DNA"/>
</dbReference>
<gene>
    <name evidence="1" type="ORF">DPMN_175743</name>
</gene>
<evidence type="ECO:0000313" key="2">
    <source>
        <dbReference type="Proteomes" id="UP000828390"/>
    </source>
</evidence>
<name>A0A9D4E733_DREPO</name>
<comment type="caution">
    <text evidence="1">The sequence shown here is derived from an EMBL/GenBank/DDBJ whole genome shotgun (WGS) entry which is preliminary data.</text>
</comment>
<evidence type="ECO:0008006" key="3">
    <source>
        <dbReference type="Google" id="ProtNLM"/>
    </source>
</evidence>
<evidence type="ECO:0000313" key="1">
    <source>
        <dbReference type="EMBL" id="KAH3774361.1"/>
    </source>
</evidence>
<proteinExistence type="predicted"/>
<dbReference type="AlphaFoldDB" id="A0A9D4E733"/>
<reference evidence="1" key="1">
    <citation type="journal article" date="2019" name="bioRxiv">
        <title>The Genome of the Zebra Mussel, Dreissena polymorpha: A Resource for Invasive Species Research.</title>
        <authorList>
            <person name="McCartney M.A."/>
            <person name="Auch B."/>
            <person name="Kono T."/>
            <person name="Mallez S."/>
            <person name="Zhang Y."/>
            <person name="Obille A."/>
            <person name="Becker A."/>
            <person name="Abrahante J.E."/>
            <person name="Garbe J."/>
            <person name="Badalamenti J.P."/>
            <person name="Herman A."/>
            <person name="Mangelson H."/>
            <person name="Liachko I."/>
            <person name="Sullivan S."/>
            <person name="Sone E.D."/>
            <person name="Koren S."/>
            <person name="Silverstein K.A.T."/>
            <person name="Beckman K.B."/>
            <person name="Gohl D.M."/>
        </authorList>
    </citation>
    <scope>NUCLEOTIDE SEQUENCE</scope>
    <source>
        <strain evidence="1">Duluth1</strain>
        <tissue evidence="1">Whole animal</tissue>
    </source>
</reference>
<protein>
    <recommendedName>
        <fullName evidence="3">DDE-1 domain-containing protein</fullName>
    </recommendedName>
</protein>
<keyword evidence="2" id="KW-1185">Reference proteome</keyword>
<accession>A0A9D4E733</accession>
<sequence length="189" mass="21236">MLRALLATMEETDDTANVCRSVTLLDAIKWTVKAWQATQASTIQKCFRACGFTAENTETSDDEYPDDDIPLADLVLHLCFQLDELTSLDTDVQTHDSEWEADIVNCYRKDDADAPDTADPADAANDVDHQEETVEVPPVTLKEIRNFALRLQWYGHETDGDFLATADILIKSSEIKIVKQKCALKQRVI</sequence>
<reference evidence="1" key="2">
    <citation type="submission" date="2020-11" db="EMBL/GenBank/DDBJ databases">
        <authorList>
            <person name="McCartney M.A."/>
            <person name="Auch B."/>
            <person name="Kono T."/>
            <person name="Mallez S."/>
            <person name="Becker A."/>
            <person name="Gohl D.M."/>
            <person name="Silverstein K.A.T."/>
            <person name="Koren S."/>
            <person name="Bechman K.B."/>
            <person name="Herman A."/>
            <person name="Abrahante J.E."/>
            <person name="Garbe J."/>
        </authorList>
    </citation>
    <scope>NUCLEOTIDE SEQUENCE</scope>
    <source>
        <strain evidence="1">Duluth1</strain>
        <tissue evidence="1">Whole animal</tissue>
    </source>
</reference>
<organism evidence="1 2">
    <name type="scientific">Dreissena polymorpha</name>
    <name type="common">Zebra mussel</name>
    <name type="synonym">Mytilus polymorpha</name>
    <dbReference type="NCBI Taxonomy" id="45954"/>
    <lineage>
        <taxon>Eukaryota</taxon>
        <taxon>Metazoa</taxon>
        <taxon>Spiralia</taxon>
        <taxon>Lophotrochozoa</taxon>
        <taxon>Mollusca</taxon>
        <taxon>Bivalvia</taxon>
        <taxon>Autobranchia</taxon>
        <taxon>Heteroconchia</taxon>
        <taxon>Euheterodonta</taxon>
        <taxon>Imparidentia</taxon>
        <taxon>Neoheterodontei</taxon>
        <taxon>Myida</taxon>
        <taxon>Dreissenoidea</taxon>
        <taxon>Dreissenidae</taxon>
        <taxon>Dreissena</taxon>
    </lineage>
</organism>